<dbReference type="Proteomes" id="UP000198583">
    <property type="component" value="Unassembled WGS sequence"/>
</dbReference>
<evidence type="ECO:0000313" key="3">
    <source>
        <dbReference type="Proteomes" id="UP000198583"/>
    </source>
</evidence>
<organism evidence="2 3">
    <name type="scientific">Lentzea waywayandensis</name>
    <dbReference type="NCBI Taxonomy" id="84724"/>
    <lineage>
        <taxon>Bacteria</taxon>
        <taxon>Bacillati</taxon>
        <taxon>Actinomycetota</taxon>
        <taxon>Actinomycetes</taxon>
        <taxon>Pseudonocardiales</taxon>
        <taxon>Pseudonocardiaceae</taxon>
        <taxon>Lentzea</taxon>
    </lineage>
</organism>
<dbReference type="AlphaFoldDB" id="A0A1I6D1Q1"/>
<feature type="region of interest" description="Disordered" evidence="1">
    <location>
        <begin position="163"/>
        <end position="198"/>
    </location>
</feature>
<keyword evidence="3" id="KW-1185">Reference proteome</keyword>
<gene>
    <name evidence="2" type="ORF">SAMN04488564_101812</name>
</gene>
<dbReference type="STRING" id="84724.SAMN04488564_101812"/>
<reference evidence="3" key="1">
    <citation type="submission" date="2016-10" db="EMBL/GenBank/DDBJ databases">
        <authorList>
            <person name="Varghese N."/>
            <person name="Submissions S."/>
        </authorList>
    </citation>
    <scope>NUCLEOTIDE SEQUENCE [LARGE SCALE GENOMIC DNA]</scope>
    <source>
        <strain evidence="3">DSM 44232</strain>
    </source>
</reference>
<feature type="compositionally biased region" description="Acidic residues" evidence="1">
    <location>
        <begin position="163"/>
        <end position="187"/>
    </location>
</feature>
<accession>A0A1I6D1Q1</accession>
<dbReference type="EMBL" id="FOYL01000001">
    <property type="protein sequence ID" value="SFQ99243.1"/>
    <property type="molecule type" value="Genomic_DNA"/>
</dbReference>
<evidence type="ECO:0000313" key="2">
    <source>
        <dbReference type="EMBL" id="SFQ99243.1"/>
    </source>
</evidence>
<evidence type="ECO:0000256" key="1">
    <source>
        <dbReference type="SAM" id="MobiDB-lite"/>
    </source>
</evidence>
<proteinExistence type="predicted"/>
<protein>
    <submittedName>
        <fullName evidence="2">Uncharacterized protein</fullName>
    </submittedName>
</protein>
<sequence length="274" mass="29988">MSVENWPESVAGWELYRHGREENYRKRMANGLTVFATWDGERRSGVVEARVDPTGIGRTIASSRKEFRDKDAFFTAARLVVDMAANLPSLRMGRQSPADPLPASEVAGHAEAIPGSGDVPEAELTFTLTDGRSITLIMTEQQTDGLISSIHSISKHVWSEYHADEDDDPAGDSDPVESTEDVEDAEVPDVSRVDAGPDTGHELLTVLEQRFGVGEDYLLACVDWSAVVVVGEPAVSTLIERAEELTEAIAPGWFPGTMERPGEVWVVLHRAFAR</sequence>
<dbReference type="RefSeq" id="WP_093588325.1">
    <property type="nucleotide sequence ID" value="NZ_FOYL01000001.1"/>
</dbReference>
<dbReference type="OrthoDB" id="3606064at2"/>
<name>A0A1I6D1Q1_9PSEU</name>